<name>A0ACC3N123_9PEZI</name>
<dbReference type="EMBL" id="JAUTXU010000106">
    <property type="protein sequence ID" value="KAK3707827.1"/>
    <property type="molecule type" value="Genomic_DNA"/>
</dbReference>
<keyword evidence="2" id="KW-1185">Reference proteome</keyword>
<evidence type="ECO:0000313" key="2">
    <source>
        <dbReference type="Proteomes" id="UP001281147"/>
    </source>
</evidence>
<accession>A0ACC3N123</accession>
<comment type="caution">
    <text evidence="1">The sequence shown here is derived from an EMBL/GenBank/DDBJ whole genome shotgun (WGS) entry which is preliminary data.</text>
</comment>
<evidence type="ECO:0000313" key="1">
    <source>
        <dbReference type="EMBL" id="KAK3707827.1"/>
    </source>
</evidence>
<organism evidence="1 2">
    <name type="scientific">Vermiconidia calcicola</name>
    <dbReference type="NCBI Taxonomy" id="1690605"/>
    <lineage>
        <taxon>Eukaryota</taxon>
        <taxon>Fungi</taxon>
        <taxon>Dikarya</taxon>
        <taxon>Ascomycota</taxon>
        <taxon>Pezizomycotina</taxon>
        <taxon>Dothideomycetes</taxon>
        <taxon>Dothideomycetidae</taxon>
        <taxon>Mycosphaerellales</taxon>
        <taxon>Extremaceae</taxon>
        <taxon>Vermiconidia</taxon>
    </lineage>
</organism>
<protein>
    <submittedName>
        <fullName evidence="1">Uncharacterized protein</fullName>
    </submittedName>
</protein>
<gene>
    <name evidence="1" type="ORF">LTR37_011829</name>
</gene>
<dbReference type="Proteomes" id="UP001281147">
    <property type="component" value="Unassembled WGS sequence"/>
</dbReference>
<reference evidence="1" key="1">
    <citation type="submission" date="2023-07" db="EMBL/GenBank/DDBJ databases">
        <title>Black Yeasts Isolated from many extreme environments.</title>
        <authorList>
            <person name="Coleine C."/>
            <person name="Stajich J.E."/>
            <person name="Selbmann L."/>
        </authorList>
    </citation>
    <scope>NUCLEOTIDE SEQUENCE</scope>
    <source>
        <strain evidence="1">CCFEE 5714</strain>
    </source>
</reference>
<sequence length="195" mass="21350">MPAVENQQSRPPPDADLEASWRAAKGDSSMLAGLWQDYGLKLLRVVSRVADSNEMDQFLDVALQTDLNAEQTVLEQSASAGNVAVFRHVLERMPEPLLGMNLRLGAIRGGVEIWRALLAYNRDCMNWEIGHHGDALGQAVLKRNTDLVRYLLSEGIDVQNSNFVGMPVLPAAKSIGASPEIIELLEAYGAPDEEV</sequence>
<proteinExistence type="predicted"/>